<comment type="caution">
    <text evidence="2">The sequence shown here is derived from an EMBL/GenBank/DDBJ whole genome shotgun (WGS) entry which is preliminary data.</text>
</comment>
<evidence type="ECO:0000313" key="2">
    <source>
        <dbReference type="EMBL" id="MFA0568384.1"/>
    </source>
</evidence>
<evidence type="ECO:0000256" key="1">
    <source>
        <dbReference type="SAM" id="SignalP"/>
    </source>
</evidence>
<protein>
    <recommendedName>
        <fullName evidence="4">Outer membrane protein beta-barrel domain-containing protein</fullName>
    </recommendedName>
</protein>
<feature type="chain" id="PRO_5047026721" description="Outer membrane protein beta-barrel domain-containing protein" evidence="1">
    <location>
        <begin position="24"/>
        <end position="178"/>
    </location>
</feature>
<dbReference type="EMBL" id="JBFRUW010000023">
    <property type="protein sequence ID" value="MFA0568384.1"/>
    <property type="molecule type" value="Genomic_DNA"/>
</dbReference>
<evidence type="ECO:0000313" key="3">
    <source>
        <dbReference type="Proteomes" id="UP001570417"/>
    </source>
</evidence>
<feature type="signal peptide" evidence="1">
    <location>
        <begin position="1"/>
        <end position="23"/>
    </location>
</feature>
<gene>
    <name evidence="2" type="ORF">AB4566_08855</name>
</gene>
<reference evidence="2 3" key="1">
    <citation type="journal article" date="2024" name="ISME J.">
        <title>Tailless and filamentous prophages are predominant in marine Vibrio.</title>
        <authorList>
            <person name="Steensen K."/>
            <person name="Seneca J."/>
            <person name="Bartlau N."/>
            <person name="Yu X.A."/>
            <person name="Hussain F.A."/>
            <person name="Polz M.F."/>
        </authorList>
    </citation>
    <scope>NUCLEOTIDE SEQUENCE [LARGE SCALE GENOMIC DNA]</scope>
    <source>
        <strain evidence="2 3">10N.222.51.A1</strain>
    </source>
</reference>
<proteinExistence type="predicted"/>
<name>A0ABV4NBI6_9VIBR</name>
<keyword evidence="1" id="KW-0732">Signal</keyword>
<keyword evidence="3" id="KW-1185">Reference proteome</keyword>
<sequence length="178" mass="19343">MFGITNKQLLIGLAVLSSFSVSANNFNYNAFEVRMGASPSTFGGEFTTYFTENTHFIGRFDSGFNGDWDLAGGIGFNGPAGQFADVYGQMLLHNIKYDSDSSKDDAFKTEINLGVRAWLMAGVEVNARLGQLIDNDGTNSVVGFGGRFHSTDQLSLGLDFRNNGTYGHQILMSAKFGF</sequence>
<dbReference type="Proteomes" id="UP001570417">
    <property type="component" value="Unassembled WGS sequence"/>
</dbReference>
<accession>A0ABV4NBI6</accession>
<evidence type="ECO:0008006" key="4">
    <source>
        <dbReference type="Google" id="ProtNLM"/>
    </source>
</evidence>
<dbReference type="RefSeq" id="WP_372265865.1">
    <property type="nucleotide sequence ID" value="NZ_JBFRUW010000023.1"/>
</dbReference>
<organism evidence="2 3">
    <name type="scientific">Vibrio gallaecicus</name>
    <dbReference type="NCBI Taxonomy" id="552386"/>
    <lineage>
        <taxon>Bacteria</taxon>
        <taxon>Pseudomonadati</taxon>
        <taxon>Pseudomonadota</taxon>
        <taxon>Gammaproteobacteria</taxon>
        <taxon>Vibrionales</taxon>
        <taxon>Vibrionaceae</taxon>
        <taxon>Vibrio</taxon>
    </lineage>
</organism>